<dbReference type="GO" id="GO:0032259">
    <property type="term" value="P:methylation"/>
    <property type="evidence" value="ECO:0007669"/>
    <property type="project" value="UniProtKB-KW"/>
</dbReference>
<keyword evidence="5" id="KW-0808">Transferase</keyword>
<accession>B8C046</accession>
<keyword evidence="10" id="KW-0256">Endoplasmic reticulum</keyword>
<reference evidence="11 12" key="1">
    <citation type="journal article" date="2004" name="Science">
        <title>The genome of the diatom Thalassiosira pseudonana: ecology, evolution, and metabolism.</title>
        <authorList>
            <person name="Armbrust E.V."/>
            <person name="Berges J.A."/>
            <person name="Bowler C."/>
            <person name="Green B.R."/>
            <person name="Martinez D."/>
            <person name="Putnam N.H."/>
            <person name="Zhou S."/>
            <person name="Allen A.E."/>
            <person name="Apt K.E."/>
            <person name="Bechner M."/>
            <person name="Brzezinski M.A."/>
            <person name="Chaal B.K."/>
            <person name="Chiovitti A."/>
            <person name="Davis A.K."/>
            <person name="Demarest M.S."/>
            <person name="Detter J.C."/>
            <person name="Glavina T."/>
            <person name="Goodstein D."/>
            <person name="Hadi M.Z."/>
            <person name="Hellsten U."/>
            <person name="Hildebrand M."/>
            <person name="Jenkins B.D."/>
            <person name="Jurka J."/>
            <person name="Kapitonov V.V."/>
            <person name="Kroger N."/>
            <person name="Lau W.W."/>
            <person name="Lane T.W."/>
            <person name="Larimer F.W."/>
            <person name="Lippmeier J.C."/>
            <person name="Lucas S."/>
            <person name="Medina M."/>
            <person name="Montsant A."/>
            <person name="Obornik M."/>
            <person name="Parker M.S."/>
            <person name="Palenik B."/>
            <person name="Pazour G.J."/>
            <person name="Richardson P.M."/>
            <person name="Rynearson T.A."/>
            <person name="Saito M.A."/>
            <person name="Schwartz D.C."/>
            <person name="Thamatrakoln K."/>
            <person name="Valentin K."/>
            <person name="Vardi A."/>
            <person name="Wilkerson F.P."/>
            <person name="Rokhsar D.S."/>
        </authorList>
    </citation>
    <scope>NUCLEOTIDE SEQUENCE [LARGE SCALE GENOMIC DNA]</scope>
    <source>
        <strain evidence="11 12">CCMP1335</strain>
    </source>
</reference>
<evidence type="ECO:0000256" key="6">
    <source>
        <dbReference type="ARBA" id="ARBA00022691"/>
    </source>
</evidence>
<dbReference type="HOGENOM" id="CLU_065200_0_2_1"/>
<dbReference type="RefSeq" id="XP_002289921.1">
    <property type="nucleotide sequence ID" value="XM_002289885.1"/>
</dbReference>
<dbReference type="InterPro" id="IPR025770">
    <property type="entry name" value="PPMT_MeTrfase"/>
</dbReference>
<dbReference type="Pfam" id="PF04140">
    <property type="entry name" value="ICMT"/>
    <property type="match status" value="1"/>
</dbReference>
<comment type="similarity">
    <text evidence="2 10">Belongs to the class VI-like SAM-binding methyltransferase superfamily. Isoprenylcysteine carboxyl methyltransferase family.</text>
</comment>
<feature type="transmembrane region" description="Helical" evidence="10">
    <location>
        <begin position="37"/>
        <end position="55"/>
    </location>
</feature>
<dbReference type="KEGG" id="tps:THAPSDRAFT_33310"/>
<dbReference type="GeneID" id="7451936"/>
<dbReference type="PANTHER" id="PTHR12714">
    <property type="entry name" value="PROTEIN-S ISOPRENYLCYSTEINE O-METHYLTRANSFERASE"/>
    <property type="match status" value="1"/>
</dbReference>
<dbReference type="GO" id="GO:0005783">
    <property type="term" value="C:endoplasmic reticulum"/>
    <property type="evidence" value="ECO:0000318"/>
    <property type="project" value="GO_Central"/>
</dbReference>
<evidence type="ECO:0000256" key="10">
    <source>
        <dbReference type="RuleBase" id="RU362022"/>
    </source>
</evidence>
<dbReference type="Gene3D" id="1.20.120.1630">
    <property type="match status" value="1"/>
</dbReference>
<keyword evidence="8 10" id="KW-1133">Transmembrane helix</keyword>
<evidence type="ECO:0000256" key="9">
    <source>
        <dbReference type="ARBA" id="ARBA00023136"/>
    </source>
</evidence>
<dbReference type="EC" id="2.1.1.100" evidence="3 10"/>
<dbReference type="PANTHER" id="PTHR12714:SF9">
    <property type="entry name" value="PROTEIN-S-ISOPRENYLCYSTEINE O-METHYLTRANSFERASE"/>
    <property type="match status" value="1"/>
</dbReference>
<dbReference type="GO" id="GO:0005789">
    <property type="term" value="C:endoplasmic reticulum membrane"/>
    <property type="evidence" value="ECO:0007669"/>
    <property type="project" value="UniProtKB-SubCell"/>
</dbReference>
<keyword evidence="4 10" id="KW-0489">Methyltransferase</keyword>
<dbReference type="AlphaFoldDB" id="B8C046"/>
<dbReference type="InParanoid" id="B8C046"/>
<evidence type="ECO:0000256" key="8">
    <source>
        <dbReference type="ARBA" id="ARBA00022989"/>
    </source>
</evidence>
<evidence type="ECO:0000256" key="5">
    <source>
        <dbReference type="ARBA" id="ARBA00022679"/>
    </source>
</evidence>
<evidence type="ECO:0000256" key="4">
    <source>
        <dbReference type="ARBA" id="ARBA00022603"/>
    </source>
</evidence>
<organism evidence="11 12">
    <name type="scientific">Thalassiosira pseudonana</name>
    <name type="common">Marine diatom</name>
    <name type="synonym">Cyclotella nana</name>
    <dbReference type="NCBI Taxonomy" id="35128"/>
    <lineage>
        <taxon>Eukaryota</taxon>
        <taxon>Sar</taxon>
        <taxon>Stramenopiles</taxon>
        <taxon>Ochrophyta</taxon>
        <taxon>Bacillariophyta</taxon>
        <taxon>Coscinodiscophyceae</taxon>
        <taxon>Thalassiosirophycidae</taxon>
        <taxon>Thalassiosirales</taxon>
        <taxon>Thalassiosiraceae</taxon>
        <taxon>Thalassiosira</taxon>
    </lineage>
</organism>
<proteinExistence type="inferred from homology"/>
<dbReference type="STRING" id="35128.B8C046"/>
<comment type="catalytic activity">
    <reaction evidence="10">
        <text>[protein]-C-terminal S-[(2E,6E)-farnesyl]-L-cysteine + S-adenosyl-L-methionine = [protein]-C-terminal S-[(2E,6E)-farnesyl]-L-cysteine methyl ester + S-adenosyl-L-homocysteine</text>
        <dbReference type="Rhea" id="RHEA:21672"/>
        <dbReference type="Rhea" id="RHEA-COMP:12125"/>
        <dbReference type="Rhea" id="RHEA-COMP:12126"/>
        <dbReference type="ChEBI" id="CHEBI:57856"/>
        <dbReference type="ChEBI" id="CHEBI:59789"/>
        <dbReference type="ChEBI" id="CHEBI:90510"/>
        <dbReference type="ChEBI" id="CHEBI:90511"/>
        <dbReference type="EC" id="2.1.1.100"/>
    </reaction>
</comment>
<feature type="transmembrane region" description="Helical" evidence="10">
    <location>
        <begin position="62"/>
        <end position="82"/>
    </location>
</feature>
<dbReference type="InterPro" id="IPR007269">
    <property type="entry name" value="ICMT_MeTrfase"/>
</dbReference>
<evidence type="ECO:0000256" key="3">
    <source>
        <dbReference type="ARBA" id="ARBA00012151"/>
    </source>
</evidence>
<evidence type="ECO:0000313" key="11">
    <source>
        <dbReference type="EMBL" id="EED93458.1"/>
    </source>
</evidence>
<gene>
    <name evidence="11" type="ORF">THAPSDRAFT_33310</name>
</gene>
<evidence type="ECO:0000256" key="2">
    <source>
        <dbReference type="ARBA" id="ARBA00009140"/>
    </source>
</evidence>
<dbReference type="PaxDb" id="35128-Thaps33310"/>
<feature type="transmembrane region" description="Helical" evidence="10">
    <location>
        <begin position="121"/>
        <end position="149"/>
    </location>
</feature>
<dbReference type="eggNOG" id="KOG2628">
    <property type="taxonomic scope" value="Eukaryota"/>
</dbReference>
<protein>
    <recommendedName>
        <fullName evidence="3 10">Protein-S-isoprenylcysteine O-methyltransferase</fullName>
        <ecNumber evidence="3 10">2.1.1.100</ecNumber>
    </recommendedName>
</protein>
<keyword evidence="7 10" id="KW-0812">Transmembrane</keyword>
<keyword evidence="6 10" id="KW-0949">S-adenosyl-L-methionine</keyword>
<keyword evidence="12" id="KW-1185">Reference proteome</keyword>
<keyword evidence="9 10" id="KW-0472">Membrane</keyword>
<feature type="non-terminal residue" evidence="11">
    <location>
        <position position="191"/>
    </location>
</feature>
<dbReference type="OMA" id="IKREEAY"/>
<evidence type="ECO:0000256" key="1">
    <source>
        <dbReference type="ARBA" id="ARBA00004141"/>
    </source>
</evidence>
<feature type="transmembrane region" description="Helical" evidence="10">
    <location>
        <begin position="170"/>
        <end position="189"/>
    </location>
</feature>
<evidence type="ECO:0000256" key="7">
    <source>
        <dbReference type="ARBA" id="ARBA00022692"/>
    </source>
</evidence>
<dbReference type="GO" id="GO:0004671">
    <property type="term" value="F:protein C-terminal S-isoprenylcysteine carboxyl O-methyltransferase activity"/>
    <property type="evidence" value="ECO:0000318"/>
    <property type="project" value="GO_Central"/>
</dbReference>
<dbReference type="Proteomes" id="UP000001449">
    <property type="component" value="Chromosome 4"/>
</dbReference>
<sequence>VYVIFLCTFHLGEFFTTVIFNPTVASSDSFMVNHSKAYTAAALLSWTEFCIRMLFFPKLNDVRLFCLGVLFVVGGQVTRSWAMIHCGESFNHYIQRDKKDNHVLVTNGIYGYLRHPSYFGFYYWAVGTQLILCNPLSTTMYGIAAWTFFRYRITYEEETLRKLFPGAYEAYAARTYIGIPLLSFFVNSINK</sequence>
<reference evidence="11 12" key="2">
    <citation type="journal article" date="2008" name="Nature">
        <title>The Phaeodactylum genome reveals the evolutionary history of diatom genomes.</title>
        <authorList>
            <person name="Bowler C."/>
            <person name="Allen A.E."/>
            <person name="Badger J.H."/>
            <person name="Grimwood J."/>
            <person name="Jabbari K."/>
            <person name="Kuo A."/>
            <person name="Maheswari U."/>
            <person name="Martens C."/>
            <person name="Maumus F."/>
            <person name="Otillar R.P."/>
            <person name="Rayko E."/>
            <person name="Salamov A."/>
            <person name="Vandepoele K."/>
            <person name="Beszteri B."/>
            <person name="Gruber A."/>
            <person name="Heijde M."/>
            <person name="Katinka M."/>
            <person name="Mock T."/>
            <person name="Valentin K."/>
            <person name="Verret F."/>
            <person name="Berges J.A."/>
            <person name="Brownlee C."/>
            <person name="Cadoret J.P."/>
            <person name="Chiovitti A."/>
            <person name="Choi C.J."/>
            <person name="Coesel S."/>
            <person name="De Martino A."/>
            <person name="Detter J.C."/>
            <person name="Durkin C."/>
            <person name="Falciatore A."/>
            <person name="Fournet J."/>
            <person name="Haruta M."/>
            <person name="Huysman M.J."/>
            <person name="Jenkins B.D."/>
            <person name="Jiroutova K."/>
            <person name="Jorgensen R.E."/>
            <person name="Joubert Y."/>
            <person name="Kaplan A."/>
            <person name="Kroger N."/>
            <person name="Kroth P.G."/>
            <person name="La Roche J."/>
            <person name="Lindquist E."/>
            <person name="Lommer M."/>
            <person name="Martin-Jezequel V."/>
            <person name="Lopez P.J."/>
            <person name="Lucas S."/>
            <person name="Mangogna M."/>
            <person name="McGinnis K."/>
            <person name="Medlin L.K."/>
            <person name="Montsant A."/>
            <person name="Oudot-Le Secq M.P."/>
            <person name="Napoli C."/>
            <person name="Obornik M."/>
            <person name="Parker M.S."/>
            <person name="Petit J.L."/>
            <person name="Porcel B.M."/>
            <person name="Poulsen N."/>
            <person name="Robison M."/>
            <person name="Rychlewski L."/>
            <person name="Rynearson T.A."/>
            <person name="Schmutz J."/>
            <person name="Shapiro H."/>
            <person name="Siaut M."/>
            <person name="Stanley M."/>
            <person name="Sussman M.R."/>
            <person name="Taylor A.R."/>
            <person name="Vardi A."/>
            <person name="von Dassow P."/>
            <person name="Vyverman W."/>
            <person name="Willis A."/>
            <person name="Wyrwicz L.S."/>
            <person name="Rokhsar D.S."/>
            <person name="Weissenbach J."/>
            <person name="Armbrust E.V."/>
            <person name="Green B.R."/>
            <person name="Van de Peer Y."/>
            <person name="Grigoriev I.V."/>
        </authorList>
    </citation>
    <scope>NUCLEOTIDE SEQUENCE [LARGE SCALE GENOMIC DNA]</scope>
    <source>
        <strain evidence="11 12">CCMP1335</strain>
    </source>
</reference>
<evidence type="ECO:0000313" key="12">
    <source>
        <dbReference type="Proteomes" id="UP000001449"/>
    </source>
</evidence>
<name>B8C046_THAPS</name>
<dbReference type="EMBL" id="CM000641">
    <property type="protein sequence ID" value="EED93458.1"/>
    <property type="molecule type" value="Genomic_DNA"/>
</dbReference>
<dbReference type="PROSITE" id="PS51564">
    <property type="entry name" value="SAM_ICMT"/>
    <property type="match status" value="1"/>
</dbReference>
<comment type="subcellular location">
    <subcellularLocation>
        <location evidence="10">Endoplasmic reticulum membrane</location>
        <topology evidence="10">Multi-pass membrane protein</topology>
    </subcellularLocation>
    <subcellularLocation>
        <location evidence="1">Membrane</location>
        <topology evidence="1">Multi-pass membrane protein</topology>
    </subcellularLocation>
</comment>